<dbReference type="Gene3D" id="2.40.160.210">
    <property type="entry name" value="Acyl-CoA thioesterase, double hotdog domain"/>
    <property type="match status" value="2"/>
</dbReference>
<name>A0AAE0KBS5_9PEZI</name>
<dbReference type="PANTHER" id="PTHR38110:SF1">
    <property type="entry name" value="THIOESTERASE DOMAIN-CONTAINING PROTEIN"/>
    <property type="match status" value="1"/>
</dbReference>
<feature type="domain" description="Acyl-CoA thioesterase-like N-terminal HotDog" evidence="1">
    <location>
        <begin position="31"/>
        <end position="103"/>
    </location>
</feature>
<dbReference type="SUPFAM" id="SSF54637">
    <property type="entry name" value="Thioesterase/thiol ester dehydrase-isomerase"/>
    <property type="match status" value="2"/>
</dbReference>
<dbReference type="InterPro" id="IPR049449">
    <property type="entry name" value="TesB_ACOT8-like_N"/>
</dbReference>
<gene>
    <name evidence="3" type="ORF">B0T24DRAFT_250118</name>
</gene>
<sequence length="341" mass="37167">MAQPTSLIPFSLASRVERLDSYTYRANLVDGYCIGTVPNGGYVASCLVQAASIHLAARGQTDTLTAHFEFLNRTEVGPAIIVVDDVKPGRQLSTVHVTLYQHALLPQYPWITPGTTRKEVAAYMTMTDLQKEQGISLPTGWTLSQPSAPPPTPDFAALRGGHDAHWEPLVFLPGNVLAYTRCLQNCVYYTPRGGQPSKSTIDLWVRLASGEPFTNASLAYVADCWPYVVEAYRPSKEDAAAAAAAAANSPLPFAQDSVFWYPTVVLNLDQKKTLPAEGVDWLQLRVQTKQIRNGRLDLEVVVMDADGELVALSQHVALILDSARNTGERKTKTGKASGSHM</sequence>
<evidence type="ECO:0000259" key="2">
    <source>
        <dbReference type="Pfam" id="PF20789"/>
    </source>
</evidence>
<dbReference type="InterPro" id="IPR049450">
    <property type="entry name" value="ACOT8-like_C"/>
</dbReference>
<proteinExistence type="predicted"/>
<dbReference type="Pfam" id="PF20789">
    <property type="entry name" value="4HBT_3C"/>
    <property type="match status" value="1"/>
</dbReference>
<protein>
    <submittedName>
        <fullName evidence="3">Thioesterase-like superfamily-domain-containing protein</fullName>
    </submittedName>
</protein>
<keyword evidence="4" id="KW-1185">Reference proteome</keyword>
<reference evidence="3" key="1">
    <citation type="journal article" date="2023" name="Mol. Phylogenet. Evol.">
        <title>Genome-scale phylogeny and comparative genomics of the fungal order Sordariales.</title>
        <authorList>
            <person name="Hensen N."/>
            <person name="Bonometti L."/>
            <person name="Westerberg I."/>
            <person name="Brannstrom I.O."/>
            <person name="Guillou S."/>
            <person name="Cros-Aarteil S."/>
            <person name="Calhoun S."/>
            <person name="Haridas S."/>
            <person name="Kuo A."/>
            <person name="Mondo S."/>
            <person name="Pangilinan J."/>
            <person name="Riley R."/>
            <person name="LaButti K."/>
            <person name="Andreopoulos B."/>
            <person name="Lipzen A."/>
            <person name="Chen C."/>
            <person name="Yan M."/>
            <person name="Daum C."/>
            <person name="Ng V."/>
            <person name="Clum A."/>
            <person name="Steindorff A."/>
            <person name="Ohm R.A."/>
            <person name="Martin F."/>
            <person name="Silar P."/>
            <person name="Natvig D.O."/>
            <person name="Lalanne C."/>
            <person name="Gautier V."/>
            <person name="Ament-Velasquez S.L."/>
            <person name="Kruys A."/>
            <person name="Hutchinson M.I."/>
            <person name="Powell A.J."/>
            <person name="Barry K."/>
            <person name="Miller A.N."/>
            <person name="Grigoriev I.V."/>
            <person name="Debuchy R."/>
            <person name="Gladieux P."/>
            <person name="Hiltunen Thoren M."/>
            <person name="Johannesson H."/>
        </authorList>
    </citation>
    <scope>NUCLEOTIDE SEQUENCE</scope>
    <source>
        <strain evidence="3">CBS 958.72</strain>
    </source>
</reference>
<organism evidence="3 4">
    <name type="scientific">Lasiosphaeria ovina</name>
    <dbReference type="NCBI Taxonomy" id="92902"/>
    <lineage>
        <taxon>Eukaryota</taxon>
        <taxon>Fungi</taxon>
        <taxon>Dikarya</taxon>
        <taxon>Ascomycota</taxon>
        <taxon>Pezizomycotina</taxon>
        <taxon>Sordariomycetes</taxon>
        <taxon>Sordariomycetidae</taxon>
        <taxon>Sordariales</taxon>
        <taxon>Lasiosphaeriaceae</taxon>
        <taxon>Lasiosphaeria</taxon>
    </lineage>
</organism>
<dbReference type="EMBL" id="JAULSN010000004">
    <property type="protein sequence ID" value="KAK3373115.1"/>
    <property type="molecule type" value="Genomic_DNA"/>
</dbReference>
<reference evidence="3" key="2">
    <citation type="submission" date="2023-06" db="EMBL/GenBank/DDBJ databases">
        <authorList>
            <consortium name="Lawrence Berkeley National Laboratory"/>
            <person name="Haridas S."/>
            <person name="Hensen N."/>
            <person name="Bonometti L."/>
            <person name="Westerberg I."/>
            <person name="Brannstrom I.O."/>
            <person name="Guillou S."/>
            <person name="Cros-Aarteil S."/>
            <person name="Calhoun S."/>
            <person name="Kuo A."/>
            <person name="Mondo S."/>
            <person name="Pangilinan J."/>
            <person name="Riley R."/>
            <person name="Labutti K."/>
            <person name="Andreopoulos B."/>
            <person name="Lipzen A."/>
            <person name="Chen C."/>
            <person name="Yanf M."/>
            <person name="Daum C."/>
            <person name="Ng V."/>
            <person name="Clum A."/>
            <person name="Steindorff A."/>
            <person name="Ohm R."/>
            <person name="Martin F."/>
            <person name="Silar P."/>
            <person name="Natvig D."/>
            <person name="Lalanne C."/>
            <person name="Gautier V."/>
            <person name="Ament-Velasquez S.L."/>
            <person name="Kruys A."/>
            <person name="Hutchinson M.I."/>
            <person name="Powell A.J."/>
            <person name="Barry K."/>
            <person name="Miller A.N."/>
            <person name="Grigoriev I.V."/>
            <person name="Debuchy R."/>
            <person name="Gladieux P."/>
            <person name="Thoren M.H."/>
            <person name="Johannesson H."/>
        </authorList>
    </citation>
    <scope>NUCLEOTIDE SEQUENCE</scope>
    <source>
        <strain evidence="3">CBS 958.72</strain>
    </source>
</reference>
<dbReference type="PANTHER" id="PTHR38110">
    <property type="entry name" value="CHROMOSOME 23, WHOLE GENOME SHOTGUN SEQUENCE"/>
    <property type="match status" value="1"/>
</dbReference>
<evidence type="ECO:0000313" key="4">
    <source>
        <dbReference type="Proteomes" id="UP001287356"/>
    </source>
</evidence>
<evidence type="ECO:0000259" key="1">
    <source>
        <dbReference type="Pfam" id="PF13622"/>
    </source>
</evidence>
<comment type="caution">
    <text evidence="3">The sequence shown here is derived from an EMBL/GenBank/DDBJ whole genome shotgun (WGS) entry which is preliminary data.</text>
</comment>
<dbReference type="Proteomes" id="UP001287356">
    <property type="component" value="Unassembled WGS sequence"/>
</dbReference>
<dbReference type="Pfam" id="PF13622">
    <property type="entry name" value="4HBT_3"/>
    <property type="match status" value="1"/>
</dbReference>
<dbReference type="InterPro" id="IPR052389">
    <property type="entry name" value="Sec_Metab_Biosynth-Assoc"/>
</dbReference>
<accession>A0AAE0KBS5</accession>
<feature type="domain" description="Acyl-CoA thioesterase-like C-terminal" evidence="2">
    <location>
        <begin position="178"/>
        <end position="319"/>
    </location>
</feature>
<dbReference type="AlphaFoldDB" id="A0AAE0KBS5"/>
<dbReference type="InterPro" id="IPR029069">
    <property type="entry name" value="HotDog_dom_sf"/>
</dbReference>
<evidence type="ECO:0000313" key="3">
    <source>
        <dbReference type="EMBL" id="KAK3373115.1"/>
    </source>
</evidence>
<dbReference type="InterPro" id="IPR042171">
    <property type="entry name" value="Acyl-CoA_hotdog"/>
</dbReference>